<dbReference type="AlphaFoldDB" id="A0A9N8ZGS4"/>
<comment type="caution">
    <text evidence="1">The sequence shown here is derived from an EMBL/GenBank/DDBJ whole genome shotgun (WGS) entry which is preliminary data.</text>
</comment>
<accession>A0A9N8ZGS4</accession>
<evidence type="ECO:0000313" key="2">
    <source>
        <dbReference type="Proteomes" id="UP000789572"/>
    </source>
</evidence>
<name>A0A9N8ZGS4_9GLOM</name>
<reference evidence="1" key="1">
    <citation type="submission" date="2021-06" db="EMBL/GenBank/DDBJ databases">
        <authorList>
            <person name="Kallberg Y."/>
            <person name="Tangrot J."/>
            <person name="Rosling A."/>
        </authorList>
    </citation>
    <scope>NUCLEOTIDE SEQUENCE</scope>
    <source>
        <strain evidence="1">IA702</strain>
    </source>
</reference>
<dbReference type="InterPro" id="IPR024368">
    <property type="entry name" value="Ecl1/2/3"/>
</dbReference>
<dbReference type="Pfam" id="PF12855">
    <property type="entry name" value="Ecl1"/>
    <property type="match status" value="1"/>
</dbReference>
<gene>
    <name evidence="1" type="ORF">POCULU_LOCUS2124</name>
</gene>
<sequence length="169" mass="18625">MDLSWCPACDRQFFVTNSLYCSEECRHKDALSTSPCSTLPHYGFSRCSSPKFAHSPLASPSWSLLRNPPASITCDSLKIDSHFRKDEPSTLPEGVLLLGRRNAIECNPHGEAAPHVSFTLINASAVTTATETTFTTITVETREIQVGLAGLPIRKKQSFIKSAWSMFFA</sequence>
<dbReference type="Proteomes" id="UP000789572">
    <property type="component" value="Unassembled WGS sequence"/>
</dbReference>
<evidence type="ECO:0000313" key="1">
    <source>
        <dbReference type="EMBL" id="CAG8491991.1"/>
    </source>
</evidence>
<dbReference type="EMBL" id="CAJVPJ010000185">
    <property type="protein sequence ID" value="CAG8491991.1"/>
    <property type="molecule type" value="Genomic_DNA"/>
</dbReference>
<protein>
    <submittedName>
        <fullName evidence="1">7867_t:CDS:1</fullName>
    </submittedName>
</protein>
<proteinExistence type="predicted"/>
<organism evidence="1 2">
    <name type="scientific">Paraglomus occultum</name>
    <dbReference type="NCBI Taxonomy" id="144539"/>
    <lineage>
        <taxon>Eukaryota</taxon>
        <taxon>Fungi</taxon>
        <taxon>Fungi incertae sedis</taxon>
        <taxon>Mucoromycota</taxon>
        <taxon>Glomeromycotina</taxon>
        <taxon>Glomeromycetes</taxon>
        <taxon>Paraglomerales</taxon>
        <taxon>Paraglomeraceae</taxon>
        <taxon>Paraglomus</taxon>
    </lineage>
</organism>
<keyword evidence="2" id="KW-1185">Reference proteome</keyword>